<dbReference type="Gene3D" id="3.80.10.10">
    <property type="entry name" value="Ribonuclease Inhibitor"/>
    <property type="match status" value="1"/>
</dbReference>
<evidence type="ECO:0000256" key="1">
    <source>
        <dbReference type="ARBA" id="ARBA00022614"/>
    </source>
</evidence>
<dbReference type="eggNOG" id="COG4886">
    <property type="taxonomic scope" value="Bacteria"/>
</dbReference>
<evidence type="ECO:0000259" key="3">
    <source>
        <dbReference type="Pfam" id="PF23598"/>
    </source>
</evidence>
<dbReference type="OrthoDB" id="872475at2"/>
<dbReference type="SMART" id="SM00364">
    <property type="entry name" value="LRR_BAC"/>
    <property type="match status" value="3"/>
</dbReference>
<dbReference type="PANTHER" id="PTHR48051:SF39">
    <property type="entry name" value="P53-INDUCED DEATH DOMAIN PROTEIN 1"/>
    <property type="match status" value="1"/>
</dbReference>
<comment type="caution">
    <text evidence="4">The sequence shown here is derived from an EMBL/GenBank/DDBJ whole genome shotgun (WGS) entry which is preliminary data.</text>
</comment>
<organism evidence="4 5">
    <name type="scientific">Microscilla marina ATCC 23134</name>
    <dbReference type="NCBI Taxonomy" id="313606"/>
    <lineage>
        <taxon>Bacteria</taxon>
        <taxon>Pseudomonadati</taxon>
        <taxon>Bacteroidota</taxon>
        <taxon>Cytophagia</taxon>
        <taxon>Cytophagales</taxon>
        <taxon>Microscillaceae</taxon>
        <taxon>Microscilla</taxon>
    </lineage>
</organism>
<dbReference type="RefSeq" id="WP_002694302.1">
    <property type="nucleotide sequence ID" value="NZ_AAWS01000004.1"/>
</dbReference>
<protein>
    <submittedName>
        <fullName evidence="4">Leucine-rich repeat containing protein</fullName>
    </submittedName>
</protein>
<dbReference type="PANTHER" id="PTHR48051">
    <property type="match status" value="1"/>
</dbReference>
<dbReference type="GO" id="GO:0005737">
    <property type="term" value="C:cytoplasm"/>
    <property type="evidence" value="ECO:0007669"/>
    <property type="project" value="TreeGrafter"/>
</dbReference>
<dbReference type="InterPro" id="IPR003591">
    <property type="entry name" value="Leu-rich_rpt_typical-subtyp"/>
</dbReference>
<dbReference type="InterPro" id="IPR055414">
    <property type="entry name" value="LRR_R13L4/SHOC2-like"/>
</dbReference>
<dbReference type="SUPFAM" id="SSF52058">
    <property type="entry name" value="L domain-like"/>
    <property type="match status" value="1"/>
</dbReference>
<dbReference type="SMART" id="SM00369">
    <property type="entry name" value="LRR_TYP"/>
    <property type="match status" value="6"/>
</dbReference>
<keyword evidence="1" id="KW-0433">Leucine-rich repeat</keyword>
<dbReference type="EMBL" id="AAWS01000004">
    <property type="protein sequence ID" value="EAY31148.1"/>
    <property type="molecule type" value="Genomic_DNA"/>
</dbReference>
<accession>A1ZF46</accession>
<dbReference type="AlphaFoldDB" id="A1ZF46"/>
<evidence type="ECO:0000313" key="5">
    <source>
        <dbReference type="Proteomes" id="UP000004095"/>
    </source>
</evidence>
<dbReference type="InterPro" id="IPR050216">
    <property type="entry name" value="LRR_domain-containing"/>
</dbReference>
<dbReference type="Pfam" id="PF23598">
    <property type="entry name" value="LRR_14"/>
    <property type="match status" value="1"/>
</dbReference>
<dbReference type="InterPro" id="IPR001611">
    <property type="entry name" value="Leu-rich_rpt"/>
</dbReference>
<proteinExistence type="predicted"/>
<dbReference type="PROSITE" id="PS51450">
    <property type="entry name" value="LRR"/>
    <property type="match status" value="3"/>
</dbReference>
<gene>
    <name evidence="4" type="ORF">M23134_07558</name>
</gene>
<dbReference type="InterPro" id="IPR032675">
    <property type="entry name" value="LRR_dom_sf"/>
</dbReference>
<dbReference type="Proteomes" id="UP000004095">
    <property type="component" value="Unassembled WGS sequence"/>
</dbReference>
<evidence type="ECO:0000313" key="4">
    <source>
        <dbReference type="EMBL" id="EAY31148.1"/>
    </source>
</evidence>
<evidence type="ECO:0000256" key="2">
    <source>
        <dbReference type="ARBA" id="ARBA00022737"/>
    </source>
</evidence>
<name>A1ZF46_MICM2</name>
<keyword evidence="5" id="KW-1185">Reference proteome</keyword>
<reference evidence="4 5" key="1">
    <citation type="submission" date="2007-01" db="EMBL/GenBank/DDBJ databases">
        <authorList>
            <person name="Haygood M."/>
            <person name="Podell S."/>
            <person name="Anderson C."/>
            <person name="Hopkinson B."/>
            <person name="Roe K."/>
            <person name="Barbeau K."/>
            <person name="Gaasterland T."/>
            <person name="Ferriera S."/>
            <person name="Johnson J."/>
            <person name="Kravitz S."/>
            <person name="Beeson K."/>
            <person name="Sutton G."/>
            <person name="Rogers Y.-H."/>
            <person name="Friedman R."/>
            <person name="Frazier M."/>
            <person name="Venter J.C."/>
        </authorList>
    </citation>
    <scope>NUCLEOTIDE SEQUENCE [LARGE SCALE GENOMIC DNA]</scope>
    <source>
        <strain evidence="4 5">ATCC 23134</strain>
    </source>
</reference>
<keyword evidence="2" id="KW-0677">Repeat</keyword>
<feature type="domain" description="Disease resistance R13L4/SHOC-2-like LRR" evidence="3">
    <location>
        <begin position="125"/>
        <end position="209"/>
    </location>
</feature>
<sequence>MEHTDKLLQLLNSTDEKSVAVGLEILKGRSGFDQYLADYATLYECFLGVRPVPLTAAHLVIFNQPALRRFGHQVVLPPEIVRLQKLQSLTLYNTDIQALPSEIGQLTQLNELKLNFNALQQIPSEISDLAQLQILWLHHNQLVQLPKSIGKLQALQELDLSANQLQTLPEEVGQLHQLKELSLEGNQLTRLPSSIGHLPHLHQLYLSRNPLPLDTIEQLRKALPGCEVFF</sequence>